<gene>
    <name evidence="1" type="ORF">BECKH772A_GA0070896_1006418</name>
    <name evidence="2" type="ORF">BECKH772B_GA0070898_1006618</name>
    <name evidence="3" type="ORF">BECKH772C_GA0070978_1006317</name>
</gene>
<evidence type="ECO:0000313" key="1">
    <source>
        <dbReference type="EMBL" id="VFJ93986.1"/>
    </source>
</evidence>
<dbReference type="AlphaFoldDB" id="A0A450V9G8"/>
<proteinExistence type="predicted"/>
<accession>A0A450V9G8</accession>
<protein>
    <submittedName>
        <fullName evidence="3">Uncharacterized protein</fullName>
    </submittedName>
</protein>
<evidence type="ECO:0000313" key="2">
    <source>
        <dbReference type="EMBL" id="VFJ94753.1"/>
    </source>
</evidence>
<organism evidence="3">
    <name type="scientific">Candidatus Kentrum eta</name>
    <dbReference type="NCBI Taxonomy" id="2126337"/>
    <lineage>
        <taxon>Bacteria</taxon>
        <taxon>Pseudomonadati</taxon>
        <taxon>Pseudomonadota</taxon>
        <taxon>Gammaproteobacteria</taxon>
        <taxon>Candidatus Kentrum</taxon>
    </lineage>
</organism>
<dbReference type="EMBL" id="CAADFI010000066">
    <property type="protein sequence ID" value="VFJ94753.1"/>
    <property type="molecule type" value="Genomic_DNA"/>
</dbReference>
<dbReference type="EMBL" id="CAADFJ010000063">
    <property type="protein sequence ID" value="VFK01357.1"/>
    <property type="molecule type" value="Genomic_DNA"/>
</dbReference>
<sequence>MSNGNGRFSPVRELTTVRNVLAVPNLIGKDEVPDIAEKINAELDENQYFTVVRYDYQSKEHKDPGDPGRAMIIDEMQREELRTIRKMIEQNLVGDRAMLAKDGGLPYRKDKQDKELSPLKDDVVQLRNVIGLAKTFKPELTLGKGRSRQQNLLCHVSAQRPATADARMRSASSLFNVKCPDLLAVYRPNDKLTEHQKAEWRKCGLKPRPLENVTYFHPYAKDRKGVFTDSQAPLDVIEAQMAGNRAFNDYYDVETFKGGEEGNETDVGRDKLGLLFSDIDDPQSTMERCIHALGEKEAYELFPGIPAPRGFL</sequence>
<name>A0A450V9G8_9GAMM</name>
<evidence type="ECO:0000313" key="3">
    <source>
        <dbReference type="EMBL" id="VFK01357.1"/>
    </source>
</evidence>
<reference evidence="3" key="1">
    <citation type="submission" date="2019-02" db="EMBL/GenBank/DDBJ databases">
        <authorList>
            <person name="Gruber-Vodicka R. H."/>
            <person name="Seah K. B. B."/>
        </authorList>
    </citation>
    <scope>NUCLEOTIDE SEQUENCE</scope>
    <source>
        <strain evidence="3">BECK_SA2B12</strain>
        <strain evidence="1">BECK_SA2B15</strain>
        <strain evidence="2">BECK_SA2B20</strain>
    </source>
</reference>
<dbReference type="EMBL" id="CAADFG010000064">
    <property type="protein sequence ID" value="VFJ93986.1"/>
    <property type="molecule type" value="Genomic_DNA"/>
</dbReference>